<organism evidence="1 2">
    <name type="scientific">Amycolatopsis tucumanensis</name>
    <dbReference type="NCBI Taxonomy" id="401106"/>
    <lineage>
        <taxon>Bacteria</taxon>
        <taxon>Bacillati</taxon>
        <taxon>Actinomycetota</taxon>
        <taxon>Actinomycetes</taxon>
        <taxon>Pseudonocardiales</taxon>
        <taxon>Pseudonocardiaceae</taxon>
        <taxon>Amycolatopsis</taxon>
    </lineage>
</organism>
<evidence type="ECO:0000313" key="2">
    <source>
        <dbReference type="Proteomes" id="UP001501624"/>
    </source>
</evidence>
<sequence>MRRNASRARRVPEVGLFATLARLEPLDWTEGFDALYEVEFDGAGGFVVRPGPGRPAAPGG</sequence>
<name>A0ABP7HR26_9PSEU</name>
<keyword evidence="2" id="KW-1185">Reference proteome</keyword>
<protein>
    <submittedName>
        <fullName evidence="1">Uncharacterized protein</fullName>
    </submittedName>
</protein>
<proteinExistence type="predicted"/>
<evidence type="ECO:0000313" key="1">
    <source>
        <dbReference type="EMBL" id="GAA3795564.1"/>
    </source>
</evidence>
<gene>
    <name evidence="1" type="ORF">GCM10022380_10690</name>
</gene>
<reference evidence="2" key="1">
    <citation type="journal article" date="2019" name="Int. J. Syst. Evol. Microbiol.">
        <title>The Global Catalogue of Microorganisms (GCM) 10K type strain sequencing project: providing services to taxonomists for standard genome sequencing and annotation.</title>
        <authorList>
            <consortium name="The Broad Institute Genomics Platform"/>
            <consortium name="The Broad Institute Genome Sequencing Center for Infectious Disease"/>
            <person name="Wu L."/>
            <person name="Ma J."/>
        </authorList>
    </citation>
    <scope>NUCLEOTIDE SEQUENCE [LARGE SCALE GENOMIC DNA]</scope>
    <source>
        <strain evidence="2">JCM 17017</strain>
    </source>
</reference>
<dbReference type="Proteomes" id="UP001501624">
    <property type="component" value="Unassembled WGS sequence"/>
</dbReference>
<accession>A0ABP7HR26</accession>
<comment type="caution">
    <text evidence="1">The sequence shown here is derived from an EMBL/GenBank/DDBJ whole genome shotgun (WGS) entry which is preliminary data.</text>
</comment>
<dbReference type="EMBL" id="BAABCM010000001">
    <property type="protein sequence ID" value="GAA3795564.1"/>
    <property type="molecule type" value="Genomic_DNA"/>
</dbReference>